<keyword evidence="2" id="KW-0472">Membrane</keyword>
<evidence type="ECO:0000313" key="3">
    <source>
        <dbReference type="EMBL" id="MCS3922587.1"/>
    </source>
</evidence>
<proteinExistence type="predicted"/>
<name>A0ABT2EXQ6_METVO</name>
<accession>A0ABT2EXQ6</accession>
<keyword evidence="2" id="KW-0812">Transmembrane</keyword>
<sequence length="164" mass="18961">MNKNIIILLISIILIQIIPINAQTTNTNQTMTLNAYGALVEQQQDNITSLEEELTKKDKLLAEYISYKKKNIELNKNITELNKKIIHIKTEKEFVESKNKDYKDIITDLINKQSNETANNYVNSYNDMKKDLFNFKIAGIFGVIVCLVIGLMMMRAKKKYEIPL</sequence>
<dbReference type="Proteomes" id="UP001140258">
    <property type="component" value="Unassembled WGS sequence"/>
</dbReference>
<feature type="coiled-coil region" evidence="1">
    <location>
        <begin position="33"/>
        <end position="91"/>
    </location>
</feature>
<organism evidence="3 4">
    <name type="scientific">Methanococcus voltae PS</name>
    <dbReference type="NCBI Taxonomy" id="523842"/>
    <lineage>
        <taxon>Archaea</taxon>
        <taxon>Methanobacteriati</taxon>
        <taxon>Methanobacteriota</taxon>
        <taxon>Methanomada group</taxon>
        <taxon>Methanococci</taxon>
        <taxon>Methanococcales</taxon>
        <taxon>Methanococcaceae</taxon>
        <taxon>Methanococcus</taxon>
    </lineage>
</organism>
<dbReference type="EMBL" id="JANUCQ010000003">
    <property type="protein sequence ID" value="MCS3922587.1"/>
    <property type="molecule type" value="Genomic_DNA"/>
</dbReference>
<keyword evidence="4" id="KW-1185">Reference proteome</keyword>
<evidence type="ECO:0000256" key="2">
    <source>
        <dbReference type="SAM" id="Phobius"/>
    </source>
</evidence>
<evidence type="ECO:0000256" key="1">
    <source>
        <dbReference type="SAM" id="Coils"/>
    </source>
</evidence>
<comment type="caution">
    <text evidence="3">The sequence shown here is derived from an EMBL/GenBank/DDBJ whole genome shotgun (WGS) entry which is preliminary data.</text>
</comment>
<reference evidence="3" key="1">
    <citation type="submission" date="2022-08" db="EMBL/GenBank/DDBJ databases">
        <title>Genomic Encyclopedia of Type Strains, Phase V (KMG-V): Genome sequencing to study the core and pangenomes of soil and plant-associated prokaryotes.</title>
        <authorList>
            <person name="Whitman W."/>
        </authorList>
    </citation>
    <scope>NUCLEOTIDE SEQUENCE</scope>
    <source>
        <strain evidence="3">PS</strain>
    </source>
</reference>
<feature type="transmembrane region" description="Helical" evidence="2">
    <location>
        <begin position="133"/>
        <end position="154"/>
    </location>
</feature>
<dbReference type="RefSeq" id="WP_259052198.1">
    <property type="nucleotide sequence ID" value="NZ_JANUCQ010000003.1"/>
</dbReference>
<keyword evidence="1" id="KW-0175">Coiled coil</keyword>
<protein>
    <submittedName>
        <fullName evidence="3">Chromosome segregation ATPase</fullName>
    </submittedName>
</protein>
<gene>
    <name evidence="3" type="ORF">M2325_001283</name>
</gene>
<evidence type="ECO:0000313" key="4">
    <source>
        <dbReference type="Proteomes" id="UP001140258"/>
    </source>
</evidence>
<keyword evidence="2" id="KW-1133">Transmembrane helix</keyword>